<evidence type="ECO:0000256" key="1">
    <source>
        <dbReference type="ARBA" id="ARBA00004141"/>
    </source>
</evidence>
<gene>
    <name evidence="8" type="ORF">WMY93_022095</name>
</gene>
<accession>A0AAW0NFN3</accession>
<evidence type="ECO:0000256" key="2">
    <source>
        <dbReference type="ARBA" id="ARBA00006840"/>
    </source>
</evidence>
<dbReference type="Pfam" id="PF00335">
    <property type="entry name" value="Tetraspanin"/>
    <property type="match status" value="1"/>
</dbReference>
<evidence type="ECO:0000313" key="9">
    <source>
        <dbReference type="Proteomes" id="UP001460270"/>
    </source>
</evidence>
<feature type="transmembrane region" description="Helical" evidence="7">
    <location>
        <begin position="53"/>
        <end position="74"/>
    </location>
</feature>
<keyword evidence="5 7" id="KW-0472">Membrane</keyword>
<sequence length="267" mass="29735">MGEINTCLKRTFTIFNIIFAIAGAVIILLAVLAQVVTSSNGAANLDNRLTGLIMLYVVGSITMVVAVLGAYGAHKEKKGPLIAFLVCMVIGSMIMLRVGFTTVFARPQMEPVLEETFRRFLPLDEAREDVQEMANAMQDRMQCCGLFSYKDWGNNIPVSCLCDNVEEEEEDKCMNVNYNFLMTQKSVYSKPCFPILMHYVLLITDITLAIVFTLAALALLGLGLSSLMIHQLRHPNRAPVMLTVPAIFTPQPPKYQELHNPPSYTTY</sequence>
<dbReference type="Gene3D" id="1.10.1450.10">
    <property type="entry name" value="Tetraspanin"/>
    <property type="match status" value="1"/>
</dbReference>
<feature type="disulfide bond" evidence="6">
    <location>
        <begin position="144"/>
        <end position="162"/>
    </location>
</feature>
<feature type="disulfide bond" evidence="6">
    <location>
        <begin position="143"/>
        <end position="173"/>
    </location>
</feature>
<keyword evidence="6" id="KW-1015">Disulfide bond</keyword>
<evidence type="ECO:0000256" key="4">
    <source>
        <dbReference type="ARBA" id="ARBA00022989"/>
    </source>
</evidence>
<evidence type="ECO:0000256" key="7">
    <source>
        <dbReference type="RuleBase" id="RU361218"/>
    </source>
</evidence>
<proteinExistence type="inferred from homology"/>
<dbReference type="PRINTS" id="PR00259">
    <property type="entry name" value="TMFOUR"/>
</dbReference>
<keyword evidence="4 7" id="KW-1133">Transmembrane helix</keyword>
<comment type="caution">
    <text evidence="8">The sequence shown here is derived from an EMBL/GenBank/DDBJ whole genome shotgun (WGS) entry which is preliminary data.</text>
</comment>
<keyword evidence="3 7" id="KW-0812">Transmembrane</keyword>
<dbReference type="Proteomes" id="UP001460270">
    <property type="component" value="Unassembled WGS sequence"/>
</dbReference>
<feature type="transmembrane region" description="Helical" evidence="7">
    <location>
        <begin position="81"/>
        <end position="105"/>
    </location>
</feature>
<evidence type="ECO:0000256" key="5">
    <source>
        <dbReference type="ARBA" id="ARBA00023136"/>
    </source>
</evidence>
<dbReference type="AlphaFoldDB" id="A0AAW0NFN3"/>
<dbReference type="PIRSF" id="PIRSF002419">
    <property type="entry name" value="Tetraspanin"/>
    <property type="match status" value="1"/>
</dbReference>
<dbReference type="GO" id="GO:0005886">
    <property type="term" value="C:plasma membrane"/>
    <property type="evidence" value="ECO:0007669"/>
    <property type="project" value="TreeGrafter"/>
</dbReference>
<dbReference type="InterPro" id="IPR008952">
    <property type="entry name" value="Tetraspanin_EC2_sf"/>
</dbReference>
<feature type="transmembrane region" description="Helical" evidence="7">
    <location>
        <begin position="12"/>
        <end position="33"/>
    </location>
</feature>
<organism evidence="8 9">
    <name type="scientific">Mugilogobius chulae</name>
    <name type="common">yellowstripe goby</name>
    <dbReference type="NCBI Taxonomy" id="88201"/>
    <lineage>
        <taxon>Eukaryota</taxon>
        <taxon>Metazoa</taxon>
        <taxon>Chordata</taxon>
        <taxon>Craniata</taxon>
        <taxon>Vertebrata</taxon>
        <taxon>Euteleostomi</taxon>
        <taxon>Actinopterygii</taxon>
        <taxon>Neopterygii</taxon>
        <taxon>Teleostei</taxon>
        <taxon>Neoteleostei</taxon>
        <taxon>Acanthomorphata</taxon>
        <taxon>Gobiaria</taxon>
        <taxon>Gobiiformes</taxon>
        <taxon>Gobioidei</taxon>
        <taxon>Gobiidae</taxon>
        <taxon>Gobionellinae</taxon>
        <taxon>Mugilogobius</taxon>
    </lineage>
</organism>
<name>A0AAW0NFN3_9GOBI</name>
<dbReference type="PANTHER" id="PTHR19282">
    <property type="entry name" value="TETRASPANIN"/>
    <property type="match status" value="1"/>
</dbReference>
<evidence type="ECO:0000256" key="6">
    <source>
        <dbReference type="PIRSR" id="PIRSR002419-1"/>
    </source>
</evidence>
<reference evidence="9" key="1">
    <citation type="submission" date="2024-04" db="EMBL/GenBank/DDBJ databases">
        <title>Salinicola lusitanus LLJ914,a marine bacterium isolated from the Okinawa Trough.</title>
        <authorList>
            <person name="Li J."/>
        </authorList>
    </citation>
    <scope>NUCLEOTIDE SEQUENCE [LARGE SCALE GENOMIC DNA]</scope>
</reference>
<dbReference type="InterPro" id="IPR018499">
    <property type="entry name" value="Tetraspanin/Peripherin"/>
</dbReference>
<comment type="subcellular location">
    <subcellularLocation>
        <location evidence="1 7">Membrane</location>
        <topology evidence="1 7">Multi-pass membrane protein</topology>
    </subcellularLocation>
</comment>
<dbReference type="SUPFAM" id="SSF48652">
    <property type="entry name" value="Tetraspanin"/>
    <property type="match status" value="1"/>
</dbReference>
<protein>
    <recommendedName>
        <fullName evidence="7">Tetraspanin</fullName>
    </recommendedName>
</protein>
<evidence type="ECO:0000313" key="8">
    <source>
        <dbReference type="EMBL" id="KAK7896770.1"/>
    </source>
</evidence>
<dbReference type="InterPro" id="IPR000301">
    <property type="entry name" value="Tetraspanin_animals"/>
</dbReference>
<keyword evidence="9" id="KW-1185">Reference proteome</keyword>
<evidence type="ECO:0000256" key="3">
    <source>
        <dbReference type="ARBA" id="ARBA00022692"/>
    </source>
</evidence>
<dbReference type="PANTHER" id="PTHR19282:SF544">
    <property type="entry name" value="TETRASPANIN"/>
    <property type="match status" value="1"/>
</dbReference>
<dbReference type="EMBL" id="JBBPFD010000015">
    <property type="protein sequence ID" value="KAK7896770.1"/>
    <property type="molecule type" value="Genomic_DNA"/>
</dbReference>
<feature type="transmembrane region" description="Helical" evidence="7">
    <location>
        <begin position="196"/>
        <end position="224"/>
    </location>
</feature>
<comment type="similarity">
    <text evidence="2 7">Belongs to the tetraspanin (TM4SF) family.</text>
</comment>